<dbReference type="Pfam" id="PF00643">
    <property type="entry name" value="zf-B_box"/>
    <property type="match status" value="1"/>
</dbReference>
<keyword evidence="4" id="KW-1185">Reference proteome</keyword>
<reference evidence="3" key="1">
    <citation type="submission" date="2021-03" db="EMBL/GenBank/DDBJ databases">
        <authorList>
            <person name="Bekaert M."/>
        </authorList>
    </citation>
    <scope>NUCLEOTIDE SEQUENCE</scope>
</reference>
<keyword evidence="1" id="KW-0862">Zinc</keyword>
<dbReference type="SUPFAM" id="SSF101898">
    <property type="entry name" value="NHL repeat"/>
    <property type="match status" value="1"/>
</dbReference>
<dbReference type="PROSITE" id="PS50119">
    <property type="entry name" value="ZF_BBOX"/>
    <property type="match status" value="1"/>
</dbReference>
<organism evidence="3 4">
    <name type="scientific">Mytilus edulis</name>
    <name type="common">Blue mussel</name>
    <dbReference type="NCBI Taxonomy" id="6550"/>
    <lineage>
        <taxon>Eukaryota</taxon>
        <taxon>Metazoa</taxon>
        <taxon>Spiralia</taxon>
        <taxon>Lophotrochozoa</taxon>
        <taxon>Mollusca</taxon>
        <taxon>Bivalvia</taxon>
        <taxon>Autobranchia</taxon>
        <taxon>Pteriomorphia</taxon>
        <taxon>Mytilida</taxon>
        <taxon>Mytiloidea</taxon>
        <taxon>Mytilidae</taxon>
        <taxon>Mytilinae</taxon>
        <taxon>Mytilus</taxon>
    </lineage>
</organism>
<evidence type="ECO:0000313" key="4">
    <source>
        <dbReference type="Proteomes" id="UP000683360"/>
    </source>
</evidence>
<dbReference type="AlphaFoldDB" id="A0A8S3VIR2"/>
<dbReference type="SUPFAM" id="SSF57845">
    <property type="entry name" value="B-box zinc-binding domain"/>
    <property type="match status" value="1"/>
</dbReference>
<dbReference type="OrthoDB" id="6064205at2759"/>
<dbReference type="PANTHER" id="PTHR25462">
    <property type="entry name" value="BONUS, ISOFORM C-RELATED"/>
    <property type="match status" value="1"/>
</dbReference>
<keyword evidence="1" id="KW-0863">Zinc-finger</keyword>
<dbReference type="InterPro" id="IPR047153">
    <property type="entry name" value="TRIM45/56/19-like"/>
</dbReference>
<protein>
    <recommendedName>
        <fullName evidence="2">B box-type domain-containing protein</fullName>
    </recommendedName>
</protein>
<dbReference type="Proteomes" id="UP000683360">
    <property type="component" value="Unassembled WGS sequence"/>
</dbReference>
<accession>A0A8S3VIR2</accession>
<proteinExistence type="predicted"/>
<evidence type="ECO:0000259" key="2">
    <source>
        <dbReference type="PROSITE" id="PS50119"/>
    </source>
</evidence>
<dbReference type="PANTHER" id="PTHR25462:SF296">
    <property type="entry name" value="MEIOTIC P26, ISOFORM F"/>
    <property type="match status" value="1"/>
</dbReference>
<dbReference type="GO" id="GO:0008270">
    <property type="term" value="F:zinc ion binding"/>
    <property type="evidence" value="ECO:0007669"/>
    <property type="project" value="UniProtKB-KW"/>
</dbReference>
<evidence type="ECO:0000256" key="1">
    <source>
        <dbReference type="PROSITE-ProRule" id="PRU00024"/>
    </source>
</evidence>
<dbReference type="EMBL" id="CAJPWZ010003251">
    <property type="protein sequence ID" value="CAG2254702.1"/>
    <property type="molecule type" value="Genomic_DNA"/>
</dbReference>
<dbReference type="Gene3D" id="2.120.10.30">
    <property type="entry name" value="TolB, C-terminal domain"/>
    <property type="match status" value="1"/>
</dbReference>
<gene>
    <name evidence="3" type="ORF">MEDL_66186</name>
</gene>
<name>A0A8S3VIR2_MYTED</name>
<sequence length="509" mass="58055">MAEHNEKDDQYLGAQEHINLPSHKLQTISCVSHPTYDLILFCRDCHGLICSKCLTDSHQQHSMCDIAVIHNEKLKDLTNQRDQIYSKFLPFVLSEKLKFEEMLSLHTVSYESEREKITEKDRKLKDEISKRTSLLLGEKEKDYLMAKENIEQNISLLQEKIKELKSSATLTEEYSKHNNIKIHPLPFSTLTFKEESYNACELQNIFGKLEPGLLTNADHVEFASEKPSYSTNLNLIGKITTGENTIWIKNTKQAILQEIKLANEICVEEEVKDIQVRDMVALKSGELLLILVNDPIIKILKKGQKKMENFYNMDKSWLYAKVFPTAVHVLNNNKVAVGTTEVKDQSEGENISGQVVVLTEDGKKDHVYDFNSNKEALFTVPHRITSNTNRDIIVLDRPPKGNGRLRSIDNEGNIKWDYTGLEIPKQKQCFDPWDLVTTSHDSIITCDFSNENLHILNSKGNVINCIGLTPLDIYRPVSMAIIQNETLLIGCASTTDNAKIHKLQIKSKE</sequence>
<comment type="caution">
    <text evidence="3">The sequence shown here is derived from an EMBL/GenBank/DDBJ whole genome shotgun (WGS) entry which is preliminary data.</text>
</comment>
<dbReference type="InterPro" id="IPR011042">
    <property type="entry name" value="6-blade_b-propeller_TolB-like"/>
</dbReference>
<dbReference type="Gene3D" id="3.30.160.60">
    <property type="entry name" value="Classic Zinc Finger"/>
    <property type="match status" value="1"/>
</dbReference>
<feature type="domain" description="B box-type" evidence="2">
    <location>
        <begin position="25"/>
        <end position="66"/>
    </location>
</feature>
<keyword evidence="1" id="KW-0479">Metal-binding</keyword>
<dbReference type="InterPro" id="IPR000315">
    <property type="entry name" value="Znf_B-box"/>
</dbReference>
<dbReference type="CDD" id="cd19756">
    <property type="entry name" value="Bbox2"/>
    <property type="match status" value="1"/>
</dbReference>
<evidence type="ECO:0000313" key="3">
    <source>
        <dbReference type="EMBL" id="CAG2254702.1"/>
    </source>
</evidence>